<name>A0A0D9VR22_9ORYZ</name>
<feature type="chain" id="PRO_5018776040" description="Cysteine proteinase inhibitor" evidence="1">
    <location>
        <begin position="19"/>
        <end position="112"/>
    </location>
</feature>
<feature type="signal peptide" evidence="1">
    <location>
        <begin position="1"/>
        <end position="18"/>
    </location>
</feature>
<dbReference type="AlphaFoldDB" id="A0A0D9VR22"/>
<dbReference type="SUPFAM" id="SSF54403">
    <property type="entry name" value="Cystatin/monellin"/>
    <property type="match status" value="1"/>
</dbReference>
<evidence type="ECO:0000256" key="1">
    <source>
        <dbReference type="SAM" id="SignalP"/>
    </source>
</evidence>
<dbReference type="HOGENOM" id="CLU_113093_2_1_1"/>
<dbReference type="InterPro" id="IPR027214">
    <property type="entry name" value="Cystatin"/>
</dbReference>
<reference evidence="3" key="2">
    <citation type="submission" date="2013-12" db="EMBL/GenBank/DDBJ databases">
        <authorList>
            <person name="Yu Y."/>
            <person name="Lee S."/>
            <person name="de Baynast K."/>
            <person name="Wissotski M."/>
            <person name="Liu L."/>
            <person name="Talag J."/>
            <person name="Goicoechea J."/>
            <person name="Angelova A."/>
            <person name="Jetty R."/>
            <person name="Kudrna D."/>
            <person name="Golser W."/>
            <person name="Rivera L."/>
            <person name="Zhang J."/>
            <person name="Wing R."/>
        </authorList>
    </citation>
    <scope>NUCLEOTIDE SEQUENCE</scope>
</reference>
<dbReference type="Proteomes" id="UP000032180">
    <property type="component" value="Chromosome 3"/>
</dbReference>
<organism evidence="2 3">
    <name type="scientific">Leersia perrieri</name>
    <dbReference type="NCBI Taxonomy" id="77586"/>
    <lineage>
        <taxon>Eukaryota</taxon>
        <taxon>Viridiplantae</taxon>
        <taxon>Streptophyta</taxon>
        <taxon>Embryophyta</taxon>
        <taxon>Tracheophyta</taxon>
        <taxon>Spermatophyta</taxon>
        <taxon>Magnoliopsida</taxon>
        <taxon>Liliopsida</taxon>
        <taxon>Poales</taxon>
        <taxon>Poaceae</taxon>
        <taxon>BOP clade</taxon>
        <taxon>Oryzoideae</taxon>
        <taxon>Oryzeae</taxon>
        <taxon>Oryzinae</taxon>
        <taxon>Leersia</taxon>
    </lineage>
</organism>
<accession>A0A0D9VR22</accession>
<evidence type="ECO:0000313" key="2">
    <source>
        <dbReference type="EnsemblPlants" id="LPERR03G07160.1"/>
    </source>
</evidence>
<evidence type="ECO:0000313" key="3">
    <source>
        <dbReference type="Proteomes" id="UP000032180"/>
    </source>
</evidence>
<protein>
    <recommendedName>
        <fullName evidence="4">Cysteine proteinase inhibitor</fullName>
    </recommendedName>
</protein>
<reference evidence="2 3" key="1">
    <citation type="submission" date="2012-08" db="EMBL/GenBank/DDBJ databases">
        <title>Oryza genome evolution.</title>
        <authorList>
            <person name="Wing R.A."/>
        </authorList>
    </citation>
    <scope>NUCLEOTIDE SEQUENCE</scope>
</reference>
<dbReference type="Gene3D" id="3.10.450.10">
    <property type="match status" value="1"/>
</dbReference>
<reference evidence="2" key="3">
    <citation type="submission" date="2015-04" db="UniProtKB">
        <authorList>
            <consortium name="EnsemblPlants"/>
        </authorList>
    </citation>
    <scope>IDENTIFICATION</scope>
</reference>
<sequence>MRTFTAILLIVAVAFAAAATKPAAADDGSWTPIGSVASPHFQQFGQWVADELGAPIRFYRVVSGKRQNANGINYKFVVAMGNRVGVEDNYEVEVHVTVDRSPRALTPVAGEQ</sequence>
<keyword evidence="1" id="KW-0732">Signal</keyword>
<dbReference type="InterPro" id="IPR046350">
    <property type="entry name" value="Cystatin_sf"/>
</dbReference>
<dbReference type="GO" id="GO:0004869">
    <property type="term" value="F:cysteine-type endopeptidase inhibitor activity"/>
    <property type="evidence" value="ECO:0007669"/>
    <property type="project" value="InterPro"/>
</dbReference>
<evidence type="ECO:0008006" key="4">
    <source>
        <dbReference type="Google" id="ProtNLM"/>
    </source>
</evidence>
<dbReference type="PANTHER" id="PTHR47116">
    <property type="entry name" value="PHLOEM FILAMENT PROTEIN"/>
    <property type="match status" value="1"/>
</dbReference>
<keyword evidence="3" id="KW-1185">Reference proteome</keyword>
<dbReference type="Gramene" id="LPERR03G07160.1">
    <property type="protein sequence ID" value="LPERR03G07160.1"/>
    <property type="gene ID" value="LPERR03G07160"/>
</dbReference>
<dbReference type="EnsemblPlants" id="LPERR03G07160.1">
    <property type="protein sequence ID" value="LPERR03G07160.1"/>
    <property type="gene ID" value="LPERR03G07160"/>
</dbReference>
<proteinExistence type="predicted"/>